<dbReference type="EMBL" id="LN714480">
    <property type="protein sequence ID" value="CEL65845.1"/>
    <property type="molecule type" value="Genomic_DNA"/>
</dbReference>
<keyword evidence="2" id="KW-0812">Transmembrane</keyword>
<sequence length="516" mass="58459">MATACCSSSGAQPGYWCCSVPEETEEEICHRRKREQILVSLSRVKGLSSYSKVVLQPDVDYVIDELEQKDLEDSNKYLCGTQTSVFSNSFCLFIWLGLYAVAMLSLQFRLYRMLGQLPVPEQWPEIGPWVKAAAEDYNVRFDAYYSVGIGAMMLVMTLAFASARSNLGSFVARMTKHLVRVAQEELRTDLRDSVDHDFYCFINRLPQYFCVSEDLNKTTIRKIHRRLHTDLDIRTSLVDFELKGPLAIRHEVQKRISNRLCCWSLWCFFLPWLLTMMVNTALVLRVYTMTYKQDHEIQVNSPDVITEGEYEAALRDEGLQLIGYALLANLIAWIYLLIVQLRCLTFYVIRLLYPRINVAITSYCNRLLARTWEGAVVAGIAEYIDDVKANVGFLEEEIRLSVSPKGSHHAPTCGDHAPRPYRGHSSDFGSANAVAGFDSLERGLLPPHCRHQDDLTLNASRPPSSVLSSRASDSEISRNRDHSSLTEPLCKPASRESACSGSKPGCWDIVLHQNKT</sequence>
<feature type="transmembrane region" description="Helical" evidence="2">
    <location>
        <begin position="143"/>
        <end position="163"/>
    </location>
</feature>
<name>A0A0F7UB06_NEOCL</name>
<feature type="transmembrane region" description="Helical" evidence="2">
    <location>
        <begin position="321"/>
        <end position="349"/>
    </location>
</feature>
<dbReference type="AlphaFoldDB" id="A0A0F7UB06"/>
<organism evidence="3">
    <name type="scientific">Neospora caninum (strain Liverpool)</name>
    <dbReference type="NCBI Taxonomy" id="572307"/>
    <lineage>
        <taxon>Eukaryota</taxon>
        <taxon>Sar</taxon>
        <taxon>Alveolata</taxon>
        <taxon>Apicomplexa</taxon>
        <taxon>Conoidasida</taxon>
        <taxon>Coccidia</taxon>
        <taxon>Eucoccidiorida</taxon>
        <taxon>Eimeriorina</taxon>
        <taxon>Sarcocystidae</taxon>
        <taxon>Neospora</taxon>
    </lineage>
</organism>
<feature type="region of interest" description="Disordered" evidence="1">
    <location>
        <begin position="451"/>
        <end position="503"/>
    </location>
</feature>
<evidence type="ECO:0000256" key="2">
    <source>
        <dbReference type="SAM" id="Phobius"/>
    </source>
</evidence>
<gene>
    <name evidence="3" type="ORF">BN1204_016770</name>
</gene>
<evidence type="ECO:0008006" key="4">
    <source>
        <dbReference type="Google" id="ProtNLM"/>
    </source>
</evidence>
<feature type="transmembrane region" description="Helical" evidence="2">
    <location>
        <begin position="263"/>
        <end position="284"/>
    </location>
</feature>
<protein>
    <recommendedName>
        <fullName evidence="4">Transmembrane protein</fullName>
    </recommendedName>
</protein>
<reference evidence="3" key="1">
    <citation type="journal article" date="2015" name="PLoS ONE">
        <title>Comprehensive Evaluation of Toxoplasma gondii VEG and Neospora caninum LIV Genomes with Tachyzoite Stage Transcriptome and Proteome Defines Novel Transcript Features.</title>
        <authorList>
            <person name="Ramaprasad A."/>
            <person name="Mourier T."/>
            <person name="Naeem R."/>
            <person name="Malas T.B."/>
            <person name="Moussa E."/>
            <person name="Panigrahi A."/>
            <person name="Vermont S.J."/>
            <person name="Otto T.D."/>
            <person name="Wastling J."/>
            <person name="Pain A."/>
        </authorList>
    </citation>
    <scope>NUCLEOTIDE SEQUENCE</scope>
    <source>
        <strain evidence="3">Liverpool</strain>
    </source>
</reference>
<feature type="compositionally biased region" description="Polar residues" evidence="1">
    <location>
        <begin position="455"/>
        <end position="471"/>
    </location>
</feature>
<accession>A0A0F7UB06</accession>
<feature type="compositionally biased region" description="Basic and acidic residues" evidence="1">
    <location>
        <begin position="472"/>
        <end position="484"/>
    </location>
</feature>
<feature type="transmembrane region" description="Helical" evidence="2">
    <location>
        <begin position="85"/>
        <end position="108"/>
    </location>
</feature>
<evidence type="ECO:0000256" key="1">
    <source>
        <dbReference type="SAM" id="MobiDB-lite"/>
    </source>
</evidence>
<evidence type="ECO:0000313" key="3">
    <source>
        <dbReference type="EMBL" id="CEL65845.1"/>
    </source>
</evidence>
<keyword evidence="2" id="KW-0472">Membrane</keyword>
<keyword evidence="2" id="KW-1133">Transmembrane helix</keyword>
<proteinExistence type="predicted"/>